<keyword evidence="1" id="KW-0812">Transmembrane</keyword>
<comment type="caution">
    <text evidence="2">The sequence shown here is derived from an EMBL/GenBank/DDBJ whole genome shotgun (WGS) entry which is preliminary data.</text>
</comment>
<feature type="transmembrane region" description="Helical" evidence="1">
    <location>
        <begin position="7"/>
        <end position="25"/>
    </location>
</feature>
<name>A0A1F7JH59_9BACT</name>
<feature type="transmembrane region" description="Helical" evidence="1">
    <location>
        <begin position="118"/>
        <end position="137"/>
    </location>
</feature>
<evidence type="ECO:0000256" key="1">
    <source>
        <dbReference type="SAM" id="Phobius"/>
    </source>
</evidence>
<protein>
    <submittedName>
        <fullName evidence="2">Uncharacterized protein</fullName>
    </submittedName>
</protein>
<gene>
    <name evidence="2" type="ORF">A3H78_00530</name>
</gene>
<dbReference type="Proteomes" id="UP000177418">
    <property type="component" value="Unassembled WGS sequence"/>
</dbReference>
<accession>A0A1F7JH59</accession>
<dbReference type="EMBL" id="MGAV01000012">
    <property type="protein sequence ID" value="OGK54947.1"/>
    <property type="molecule type" value="Genomic_DNA"/>
</dbReference>
<evidence type="ECO:0000313" key="3">
    <source>
        <dbReference type="Proteomes" id="UP000177418"/>
    </source>
</evidence>
<dbReference type="AlphaFoldDB" id="A0A1F7JH59"/>
<keyword evidence="1" id="KW-0472">Membrane</keyword>
<sequence length="141" mass="15204">MEGLNRIISLIVGLFVVIMVFFFISKQLKLNEKWPILGGTSEVPTPTLVKEVAKKTVTINTTTENAQTAKDKGSSTQLPKDSVYNKQIATTTNTKQTAVTETKGGITTTSATTIPNTGLPTLFMPSLLGGLLSGLYLRRKS</sequence>
<proteinExistence type="predicted"/>
<keyword evidence="1" id="KW-1133">Transmembrane helix</keyword>
<reference evidence="2 3" key="1">
    <citation type="journal article" date="2016" name="Nat. Commun.">
        <title>Thousands of microbial genomes shed light on interconnected biogeochemical processes in an aquifer system.</title>
        <authorList>
            <person name="Anantharaman K."/>
            <person name="Brown C.T."/>
            <person name="Hug L.A."/>
            <person name="Sharon I."/>
            <person name="Castelle C.J."/>
            <person name="Probst A.J."/>
            <person name="Thomas B.C."/>
            <person name="Singh A."/>
            <person name="Wilkins M.J."/>
            <person name="Karaoz U."/>
            <person name="Brodie E.L."/>
            <person name="Williams K.H."/>
            <person name="Hubbard S.S."/>
            <person name="Banfield J.F."/>
        </authorList>
    </citation>
    <scope>NUCLEOTIDE SEQUENCE [LARGE SCALE GENOMIC DNA]</scope>
</reference>
<organism evidence="2 3">
    <name type="scientific">Candidatus Roizmanbacteria bacterium RIFCSPLOWO2_02_FULL_36_11</name>
    <dbReference type="NCBI Taxonomy" id="1802071"/>
    <lineage>
        <taxon>Bacteria</taxon>
        <taxon>Candidatus Roizmaniibacteriota</taxon>
    </lineage>
</organism>
<evidence type="ECO:0000313" key="2">
    <source>
        <dbReference type="EMBL" id="OGK54947.1"/>
    </source>
</evidence>